<evidence type="ECO:0000313" key="4">
    <source>
        <dbReference type="Proteomes" id="UP001607303"/>
    </source>
</evidence>
<evidence type="ECO:0000313" key="3">
    <source>
        <dbReference type="EMBL" id="KAL2739341.1"/>
    </source>
</evidence>
<name>A0ABD2C2S3_VESMC</name>
<dbReference type="EMBL" id="JAYRBN010000061">
    <property type="protein sequence ID" value="KAL2739341.1"/>
    <property type="molecule type" value="Genomic_DNA"/>
</dbReference>
<sequence>SKDDRWTRNSQRIVLANGLDESPSFATSDEDGKRVEERERKESKGAATLMLRAWRISLKEYWWEQRSKSGGSNDGDGGGDGGGGGGRRGGMVMMVVVVIVVVVVVVVVM</sequence>
<feature type="transmembrane region" description="Helical" evidence="2">
    <location>
        <begin position="91"/>
        <end position="108"/>
    </location>
</feature>
<comment type="caution">
    <text evidence="3">The sequence shown here is derived from an EMBL/GenBank/DDBJ whole genome shotgun (WGS) entry which is preliminary data.</text>
</comment>
<evidence type="ECO:0000256" key="1">
    <source>
        <dbReference type="SAM" id="MobiDB-lite"/>
    </source>
</evidence>
<organism evidence="3 4">
    <name type="scientific">Vespula maculifrons</name>
    <name type="common">Eastern yellow jacket</name>
    <name type="synonym">Wasp</name>
    <dbReference type="NCBI Taxonomy" id="7453"/>
    <lineage>
        <taxon>Eukaryota</taxon>
        <taxon>Metazoa</taxon>
        <taxon>Ecdysozoa</taxon>
        <taxon>Arthropoda</taxon>
        <taxon>Hexapoda</taxon>
        <taxon>Insecta</taxon>
        <taxon>Pterygota</taxon>
        <taxon>Neoptera</taxon>
        <taxon>Endopterygota</taxon>
        <taxon>Hymenoptera</taxon>
        <taxon>Apocrita</taxon>
        <taxon>Aculeata</taxon>
        <taxon>Vespoidea</taxon>
        <taxon>Vespidae</taxon>
        <taxon>Vespinae</taxon>
        <taxon>Vespula</taxon>
    </lineage>
</organism>
<dbReference type="Gene3D" id="1.10.8.1170">
    <property type="match status" value="1"/>
</dbReference>
<keyword evidence="2" id="KW-0472">Membrane</keyword>
<feature type="non-terminal residue" evidence="3">
    <location>
        <position position="1"/>
    </location>
</feature>
<accession>A0ABD2C2S3</accession>
<gene>
    <name evidence="3" type="ORF">V1477_010730</name>
</gene>
<keyword evidence="2" id="KW-0812">Transmembrane</keyword>
<dbReference type="AlphaFoldDB" id="A0ABD2C2S3"/>
<feature type="non-terminal residue" evidence="3">
    <location>
        <position position="109"/>
    </location>
</feature>
<reference evidence="3 4" key="1">
    <citation type="journal article" date="2024" name="Ann. Entomol. Soc. Am.">
        <title>Genomic analyses of the southern and eastern yellowjacket wasps (Hymenoptera: Vespidae) reveal evolutionary signatures of social life.</title>
        <authorList>
            <person name="Catto M.A."/>
            <person name="Caine P.B."/>
            <person name="Orr S.E."/>
            <person name="Hunt B.G."/>
            <person name="Goodisman M.A.D."/>
        </authorList>
    </citation>
    <scope>NUCLEOTIDE SEQUENCE [LARGE SCALE GENOMIC DNA]</scope>
    <source>
        <strain evidence="3">232</strain>
        <tissue evidence="3">Head and thorax</tissue>
    </source>
</reference>
<dbReference type="Proteomes" id="UP001607303">
    <property type="component" value="Unassembled WGS sequence"/>
</dbReference>
<feature type="compositionally biased region" description="Gly residues" evidence="1">
    <location>
        <begin position="72"/>
        <end position="86"/>
    </location>
</feature>
<feature type="compositionally biased region" description="Basic and acidic residues" evidence="1">
    <location>
        <begin position="30"/>
        <end position="41"/>
    </location>
</feature>
<keyword evidence="2" id="KW-1133">Transmembrane helix</keyword>
<feature type="region of interest" description="Disordered" evidence="1">
    <location>
        <begin position="66"/>
        <end position="86"/>
    </location>
</feature>
<evidence type="ECO:0000256" key="2">
    <source>
        <dbReference type="SAM" id="Phobius"/>
    </source>
</evidence>
<protein>
    <submittedName>
        <fullName evidence="3">Uncharacterized protein</fullName>
    </submittedName>
</protein>
<proteinExistence type="predicted"/>
<feature type="region of interest" description="Disordered" evidence="1">
    <location>
        <begin position="21"/>
        <end position="41"/>
    </location>
</feature>
<keyword evidence="4" id="KW-1185">Reference proteome</keyword>